<proteinExistence type="predicted"/>
<protein>
    <recommendedName>
        <fullName evidence="3">Collagen-like triple helix repeat-containing protein</fullName>
    </recommendedName>
</protein>
<sequence length="154" mass="15067">TGDTGPTGDTVPLATANSGNFYLNTTTSTVANGAPVLLGSTVSVNGTAISLSSPGEISLAANRTYLVNWTVTGFSSASNAGFAFGLDLNGVLVGGTQVNGQFSTIANALSGTAILPVSTASILRLINISTVSVTVNGGGSNTGKGSIITVVALT</sequence>
<dbReference type="AlphaFoldDB" id="A0A2B7UWI5"/>
<dbReference type="InterPro" id="IPR008983">
    <property type="entry name" value="Tumour_necrosis_fac-like_dom"/>
</dbReference>
<organism evidence="1 2">
    <name type="scientific">Bacillus toyonensis</name>
    <dbReference type="NCBI Taxonomy" id="155322"/>
    <lineage>
        <taxon>Bacteria</taxon>
        <taxon>Bacillati</taxon>
        <taxon>Bacillota</taxon>
        <taxon>Bacilli</taxon>
        <taxon>Bacillales</taxon>
        <taxon>Bacillaceae</taxon>
        <taxon>Bacillus</taxon>
        <taxon>Bacillus cereus group</taxon>
    </lineage>
</organism>
<evidence type="ECO:0000313" key="1">
    <source>
        <dbReference type="EMBL" id="PGG76450.1"/>
    </source>
</evidence>
<dbReference type="EMBL" id="NVOI01000265">
    <property type="protein sequence ID" value="PGG76450.1"/>
    <property type="molecule type" value="Genomic_DNA"/>
</dbReference>
<evidence type="ECO:0008006" key="3">
    <source>
        <dbReference type="Google" id="ProtNLM"/>
    </source>
</evidence>
<name>A0A2B7UWI5_9BACI</name>
<gene>
    <name evidence="1" type="ORF">CON73_32840</name>
</gene>
<reference evidence="1 2" key="1">
    <citation type="submission" date="2017-09" db="EMBL/GenBank/DDBJ databases">
        <title>Large-scale bioinformatics analysis of Bacillus genomes uncovers conserved roles of natural products in bacterial physiology.</title>
        <authorList>
            <consortium name="Agbiome Team Llc"/>
            <person name="Bleich R.M."/>
            <person name="Grubbs K.J."/>
            <person name="Santa Maria K.C."/>
            <person name="Allen S.E."/>
            <person name="Farag S."/>
            <person name="Shank E.A."/>
            <person name="Bowers A."/>
        </authorList>
    </citation>
    <scope>NUCLEOTIDE SEQUENCE [LARGE SCALE GENOMIC DNA]</scope>
    <source>
        <strain evidence="1 2">AFS094862</strain>
    </source>
</reference>
<evidence type="ECO:0000313" key="2">
    <source>
        <dbReference type="Proteomes" id="UP000225320"/>
    </source>
</evidence>
<accession>A0A2B7UWI5</accession>
<feature type="non-terminal residue" evidence="1">
    <location>
        <position position="1"/>
    </location>
</feature>
<dbReference type="Proteomes" id="UP000225320">
    <property type="component" value="Unassembled WGS sequence"/>
</dbReference>
<comment type="caution">
    <text evidence="1">The sequence shown here is derived from an EMBL/GenBank/DDBJ whole genome shotgun (WGS) entry which is preliminary data.</text>
</comment>
<dbReference type="Gene3D" id="2.60.120.40">
    <property type="match status" value="1"/>
</dbReference>